<keyword evidence="3" id="KW-1185">Reference proteome</keyword>
<dbReference type="AlphaFoldDB" id="W9C010"/>
<evidence type="ECO:0000313" key="3">
    <source>
        <dbReference type="Proteomes" id="UP000019487"/>
    </source>
</evidence>
<sequence length="335" mass="37575">MGINSALVLDGTWKDCTLYKIGVETGVEVGGTWVELRIYIEVPKDEDIVFVDRRAPRRISHQIVRERRPSHSRPVSRISETVIRQHGHHRPSTSMSEIHRHSSSMSEIHRAPPSHRHSTSVTEIHHFPAPPTPEPAILVPIPTIVTSSHPSATMGYPPPPMSAAPSPPHPYIPPPSPSIMPASPMPSYRDLSLPRVPTLPDESRIELIEVEEEHWPPRSRSHSHSRGRSSPNASASVSVSHVSRRKSKRGSVTNRDNRERERERGAERDDTYIQRDRIVERGAPSPHHPPSPNSYGERGGRGSRGSETQEPVQSGYRTVEGTGWDDRNRRPNRGR</sequence>
<dbReference type="HOGENOM" id="CLU_061201_0_0_1"/>
<protein>
    <submittedName>
        <fullName evidence="2">Uncharacterized protein</fullName>
    </submittedName>
</protein>
<dbReference type="Proteomes" id="UP000019487">
    <property type="component" value="Unassembled WGS sequence"/>
</dbReference>
<feature type="region of interest" description="Disordered" evidence="1">
    <location>
        <begin position="149"/>
        <end position="186"/>
    </location>
</feature>
<dbReference type="EMBL" id="AYSA01000684">
    <property type="protein sequence ID" value="ESZ90167.1"/>
    <property type="molecule type" value="Genomic_DNA"/>
</dbReference>
<reference evidence="2 3" key="1">
    <citation type="journal article" date="2014" name="Genome Announc.">
        <title>Draft genome sequence of Sclerotinia borealis, a psychrophilic plant pathogenic fungus.</title>
        <authorList>
            <person name="Mardanov A.V."/>
            <person name="Beletsky A.V."/>
            <person name="Kadnikov V.V."/>
            <person name="Ignatov A.N."/>
            <person name="Ravin N.V."/>
        </authorList>
    </citation>
    <scope>NUCLEOTIDE SEQUENCE [LARGE SCALE GENOMIC DNA]</scope>
    <source>
        <strain evidence="3">F-4157</strain>
    </source>
</reference>
<feature type="region of interest" description="Disordered" evidence="1">
    <location>
        <begin position="210"/>
        <end position="335"/>
    </location>
</feature>
<organism evidence="2 3">
    <name type="scientific">Sclerotinia borealis (strain F-4128)</name>
    <dbReference type="NCBI Taxonomy" id="1432307"/>
    <lineage>
        <taxon>Eukaryota</taxon>
        <taxon>Fungi</taxon>
        <taxon>Dikarya</taxon>
        <taxon>Ascomycota</taxon>
        <taxon>Pezizomycotina</taxon>
        <taxon>Leotiomycetes</taxon>
        <taxon>Helotiales</taxon>
        <taxon>Sclerotiniaceae</taxon>
        <taxon>Sclerotinia</taxon>
    </lineage>
</organism>
<proteinExistence type="predicted"/>
<feature type="compositionally biased region" description="Pro residues" evidence="1">
    <location>
        <begin position="156"/>
        <end position="178"/>
    </location>
</feature>
<evidence type="ECO:0000313" key="2">
    <source>
        <dbReference type="EMBL" id="ESZ90167.1"/>
    </source>
</evidence>
<feature type="compositionally biased region" description="Basic residues" evidence="1">
    <location>
        <begin position="217"/>
        <end position="227"/>
    </location>
</feature>
<accession>W9C010</accession>
<dbReference type="STRING" id="1432307.W9C010"/>
<gene>
    <name evidence="2" type="ORF">SBOR_9455</name>
</gene>
<feature type="compositionally biased region" description="Low complexity" evidence="1">
    <location>
        <begin position="228"/>
        <end position="241"/>
    </location>
</feature>
<dbReference type="OrthoDB" id="3563727at2759"/>
<evidence type="ECO:0000256" key="1">
    <source>
        <dbReference type="SAM" id="MobiDB-lite"/>
    </source>
</evidence>
<name>W9C010_SCLBF</name>
<comment type="caution">
    <text evidence="2">The sequence shown here is derived from an EMBL/GenBank/DDBJ whole genome shotgun (WGS) entry which is preliminary data.</text>
</comment>
<feature type="compositionally biased region" description="Basic and acidic residues" evidence="1">
    <location>
        <begin position="255"/>
        <end position="280"/>
    </location>
</feature>